<evidence type="ECO:0000313" key="3">
    <source>
        <dbReference type="EMBL" id="SEK33283.1"/>
    </source>
</evidence>
<feature type="transmembrane region" description="Helical" evidence="1">
    <location>
        <begin position="76"/>
        <end position="94"/>
    </location>
</feature>
<evidence type="ECO:0000256" key="1">
    <source>
        <dbReference type="SAM" id="Phobius"/>
    </source>
</evidence>
<feature type="domain" description="Acyltransferase 3" evidence="2">
    <location>
        <begin position="2"/>
        <end position="262"/>
    </location>
</feature>
<dbReference type="STRING" id="573321.SAMN04488505_1012"/>
<keyword evidence="1" id="KW-0812">Transmembrane</keyword>
<dbReference type="InterPro" id="IPR050623">
    <property type="entry name" value="Glucan_succinyl_AcylTrfase"/>
</dbReference>
<dbReference type="Proteomes" id="UP000198984">
    <property type="component" value="Unassembled WGS sequence"/>
</dbReference>
<name>A0A1H7G4Q1_9BACT</name>
<feature type="transmembrane region" description="Helical" evidence="1">
    <location>
        <begin position="244"/>
        <end position="266"/>
    </location>
</feature>
<protein>
    <submittedName>
        <fullName evidence="3">Acyltransferase family protein</fullName>
    </submittedName>
</protein>
<reference evidence="3 4" key="1">
    <citation type="submission" date="2016-10" db="EMBL/GenBank/DDBJ databases">
        <authorList>
            <person name="de Groot N.N."/>
        </authorList>
    </citation>
    <scope>NUCLEOTIDE SEQUENCE [LARGE SCALE GENOMIC DNA]</scope>
    <source>
        <strain evidence="3 4">DSM 21039</strain>
    </source>
</reference>
<dbReference type="PANTHER" id="PTHR36927:SF4">
    <property type="entry name" value="BLR5718 PROTEIN"/>
    <property type="match status" value="1"/>
</dbReference>
<accession>A0A1H7G4Q1</accession>
<proteinExistence type="predicted"/>
<organism evidence="3 4">
    <name type="scientific">Chitinophaga rupis</name>
    <dbReference type="NCBI Taxonomy" id="573321"/>
    <lineage>
        <taxon>Bacteria</taxon>
        <taxon>Pseudomonadati</taxon>
        <taxon>Bacteroidota</taxon>
        <taxon>Chitinophagia</taxon>
        <taxon>Chitinophagales</taxon>
        <taxon>Chitinophagaceae</taxon>
        <taxon>Chitinophaga</taxon>
    </lineage>
</organism>
<evidence type="ECO:0000313" key="4">
    <source>
        <dbReference type="Proteomes" id="UP000198984"/>
    </source>
</evidence>
<feature type="transmembrane region" description="Helical" evidence="1">
    <location>
        <begin position="217"/>
        <end position="238"/>
    </location>
</feature>
<keyword evidence="4" id="KW-1185">Reference proteome</keyword>
<feature type="transmembrane region" description="Helical" evidence="1">
    <location>
        <begin position="176"/>
        <end position="205"/>
    </location>
</feature>
<keyword evidence="1" id="KW-1133">Transmembrane helix</keyword>
<sequence>MLIAYYPAYYVAHGQHDLKAYVVDYFTTEGWPVGPPWFIWELFFFNIVIALLFPFLKNGLYKLSNKLASLKNKAVILFLIWLLLTWILYVPLAFLFGPYSWTGFGPFDFQKSRVLLYGGYFIFGALAGNAGIFTDDTSFVRKWPLWIILCLLTYAVLTIIPPLLRSMVAAHTLPEVAAWLIYFTLYVASCTLSCIAFLTIFKACIHRSRSWWNSLSANAYGIYLVHYILIVWCQYFLLNNQLPAFIKFVITFGVALSGSWLLVSLLRKQSLIKKYL</sequence>
<dbReference type="AlphaFoldDB" id="A0A1H7G4Q1"/>
<dbReference type="PANTHER" id="PTHR36927">
    <property type="entry name" value="BLR4337 PROTEIN"/>
    <property type="match status" value="1"/>
</dbReference>
<gene>
    <name evidence="3" type="ORF">SAMN04488505_1012</name>
</gene>
<feature type="transmembrane region" description="Helical" evidence="1">
    <location>
        <begin position="145"/>
        <end position="164"/>
    </location>
</feature>
<dbReference type="Pfam" id="PF01757">
    <property type="entry name" value="Acyl_transf_3"/>
    <property type="match status" value="1"/>
</dbReference>
<keyword evidence="1" id="KW-0472">Membrane</keyword>
<feature type="transmembrane region" description="Helical" evidence="1">
    <location>
        <begin position="37"/>
        <end position="56"/>
    </location>
</feature>
<keyword evidence="3" id="KW-0808">Transferase</keyword>
<feature type="transmembrane region" description="Helical" evidence="1">
    <location>
        <begin position="114"/>
        <end position="133"/>
    </location>
</feature>
<dbReference type="EMBL" id="FOBB01000001">
    <property type="protein sequence ID" value="SEK33283.1"/>
    <property type="molecule type" value="Genomic_DNA"/>
</dbReference>
<dbReference type="GO" id="GO:0016747">
    <property type="term" value="F:acyltransferase activity, transferring groups other than amino-acyl groups"/>
    <property type="evidence" value="ECO:0007669"/>
    <property type="project" value="InterPro"/>
</dbReference>
<evidence type="ECO:0000259" key="2">
    <source>
        <dbReference type="Pfam" id="PF01757"/>
    </source>
</evidence>
<dbReference type="InterPro" id="IPR002656">
    <property type="entry name" value="Acyl_transf_3_dom"/>
</dbReference>
<keyword evidence="3" id="KW-0012">Acyltransferase</keyword>